<dbReference type="PANTHER" id="PTHR19328">
    <property type="entry name" value="HEDGEHOG-INTERACTING PROTEIN"/>
    <property type="match status" value="1"/>
</dbReference>
<evidence type="ECO:0000259" key="3">
    <source>
        <dbReference type="Pfam" id="PF22807"/>
    </source>
</evidence>
<feature type="chain" id="PRO_5016165594" evidence="2">
    <location>
        <begin position="25"/>
        <end position="456"/>
    </location>
</feature>
<name>A0A2W7CWJ6_9HYPH</name>
<sequence length="456" mass="49099">MIRLAWLAFPAALFLTAATLTQQAEQPVLKGAAAFGDWRADRPGVRRLIKPEDLPRPYVTKSASNSAGLADRPADAKPRLPPGFSAELIASGIDNPRVVRIAPNGDLFVADSEANQIRVYRLTEGSAKPAKDGIFAGNLNQPYGIAFYPPGNDPQWVYVANRDSIVRFAYRDGDLKAASDPETIVDNIPATHHWTRDIVFSPDGKTLYLSVGSGSNVAEDMTKEPDGGLDAWAKSKPLGATWGSEDGRADVRAFDPDGKNGRIVATGLRNCSGMTVQPATGALWCVVNERDALGDNVPSEYATVVKDGGFYGWPWYYIGSNADPRHKGERPDLAGRATIPDVLMQAHSAPLNIAFYDGKDVPAGSGFPAEYKGDAFVALHGSWNRGNRTGYKVVRLLFRDGKPTGEYEDFITGFVVSNGEVWGRPVGVAVARDGGLIVTEDGNGTIWRVTYSGGRS</sequence>
<dbReference type="AlphaFoldDB" id="A0A2W7CWJ6"/>
<reference evidence="5" key="1">
    <citation type="submission" date="2017-03" db="EMBL/GenBank/DDBJ databases">
        <authorList>
            <person name="Safronova V.I."/>
            <person name="Sazanova A.L."/>
            <person name="Chirak E.R."/>
        </authorList>
    </citation>
    <scope>NUCLEOTIDE SEQUENCE [LARGE SCALE GENOMIC DNA]</scope>
    <source>
        <strain evidence="5">Ach-343</strain>
    </source>
</reference>
<dbReference type="InterPro" id="IPR054539">
    <property type="entry name" value="Beta-prop_PDH"/>
</dbReference>
<dbReference type="OrthoDB" id="9770043at2"/>
<keyword evidence="5" id="KW-1185">Reference proteome</keyword>
<gene>
    <name evidence="4" type="ORF">B5V02_17510</name>
</gene>
<feature type="region of interest" description="Disordered" evidence="1">
    <location>
        <begin position="56"/>
        <end position="80"/>
    </location>
</feature>
<dbReference type="EMBL" id="MZXV01000032">
    <property type="protein sequence ID" value="PZV38139.1"/>
    <property type="molecule type" value="Genomic_DNA"/>
</dbReference>
<feature type="domain" description="Pyrroloquinoline quinone-dependent pyranose dehydrogenase beta-propeller" evidence="3">
    <location>
        <begin position="79"/>
        <end position="294"/>
    </location>
</feature>
<keyword evidence="2" id="KW-0732">Signal</keyword>
<accession>A0A2W7CWJ6</accession>
<dbReference type="InterPro" id="IPR011042">
    <property type="entry name" value="6-blade_b-propeller_TolB-like"/>
</dbReference>
<organism evidence="4 5">
    <name type="scientific">Mesorhizobium kowhaii</name>
    <dbReference type="NCBI Taxonomy" id="1300272"/>
    <lineage>
        <taxon>Bacteria</taxon>
        <taxon>Pseudomonadati</taxon>
        <taxon>Pseudomonadota</taxon>
        <taxon>Alphaproteobacteria</taxon>
        <taxon>Hyphomicrobiales</taxon>
        <taxon>Phyllobacteriaceae</taxon>
        <taxon>Mesorhizobium</taxon>
    </lineage>
</organism>
<feature type="signal peptide" evidence="2">
    <location>
        <begin position="1"/>
        <end position="24"/>
    </location>
</feature>
<dbReference type="Gene3D" id="2.120.10.30">
    <property type="entry name" value="TolB, C-terminal domain"/>
    <property type="match status" value="1"/>
</dbReference>
<protein>
    <submittedName>
        <fullName evidence="4">Sorbosone dehydrogenase</fullName>
    </submittedName>
</protein>
<dbReference type="SUPFAM" id="SSF50952">
    <property type="entry name" value="Soluble quinoprotein glucose dehydrogenase"/>
    <property type="match status" value="1"/>
</dbReference>
<evidence type="ECO:0000256" key="2">
    <source>
        <dbReference type="SAM" id="SignalP"/>
    </source>
</evidence>
<dbReference type="Proteomes" id="UP000248616">
    <property type="component" value="Unassembled WGS sequence"/>
</dbReference>
<feature type="domain" description="Pyrroloquinoline quinone-dependent pyranose dehydrogenase beta-propeller" evidence="3">
    <location>
        <begin position="337"/>
        <end position="450"/>
    </location>
</feature>
<evidence type="ECO:0000313" key="5">
    <source>
        <dbReference type="Proteomes" id="UP000248616"/>
    </source>
</evidence>
<proteinExistence type="predicted"/>
<dbReference type="PANTHER" id="PTHR19328:SF53">
    <property type="entry name" value="MEMBRANE PROTEIN"/>
    <property type="match status" value="1"/>
</dbReference>
<comment type="caution">
    <text evidence="4">The sequence shown here is derived from an EMBL/GenBank/DDBJ whole genome shotgun (WGS) entry which is preliminary data.</text>
</comment>
<dbReference type="InterPro" id="IPR011041">
    <property type="entry name" value="Quinoprot_gluc/sorb_DH_b-prop"/>
</dbReference>
<evidence type="ECO:0000313" key="4">
    <source>
        <dbReference type="EMBL" id="PZV38139.1"/>
    </source>
</evidence>
<dbReference type="RefSeq" id="WP_111545356.1">
    <property type="nucleotide sequence ID" value="NZ_MZXV01000032.1"/>
</dbReference>
<evidence type="ECO:0000256" key="1">
    <source>
        <dbReference type="SAM" id="MobiDB-lite"/>
    </source>
</evidence>
<dbReference type="Pfam" id="PF22807">
    <property type="entry name" value="TrAA12"/>
    <property type="match status" value="2"/>
</dbReference>